<dbReference type="HOGENOM" id="CLU_1947408_0_0_0"/>
<gene>
    <name evidence="1" type="ordered locus">Acid_0486</name>
</gene>
<dbReference type="OrthoDB" id="9886191at2"/>
<dbReference type="InParanoid" id="Q02BS0"/>
<accession>Q02BS0</accession>
<proteinExistence type="predicted"/>
<sequence length="129" mass="14198" precursor="true">MKVSSILLLVFALLAAGAPQKSKKPSDVEILETKAVREPTRITVDGKVRVTGEKSLHGLVIVFDFRSPEKEVVTTQKAVITEDTVEAGFEGVYHSEMADAARAVKYTVRAFDMHEKELKIVNTGPFPIE</sequence>
<evidence type="ECO:0000313" key="1">
    <source>
        <dbReference type="EMBL" id="ABJ81496.1"/>
    </source>
</evidence>
<name>Q02BS0_SOLUE</name>
<protein>
    <submittedName>
        <fullName evidence="1">Uncharacterized protein</fullName>
    </submittedName>
</protein>
<dbReference type="STRING" id="234267.Acid_0486"/>
<reference evidence="1" key="1">
    <citation type="submission" date="2006-10" db="EMBL/GenBank/DDBJ databases">
        <title>Complete sequence of Solibacter usitatus Ellin6076.</title>
        <authorList>
            <consortium name="US DOE Joint Genome Institute"/>
            <person name="Copeland A."/>
            <person name="Lucas S."/>
            <person name="Lapidus A."/>
            <person name="Barry K."/>
            <person name="Detter J.C."/>
            <person name="Glavina del Rio T."/>
            <person name="Hammon N."/>
            <person name="Israni S."/>
            <person name="Dalin E."/>
            <person name="Tice H."/>
            <person name="Pitluck S."/>
            <person name="Thompson L.S."/>
            <person name="Brettin T."/>
            <person name="Bruce D."/>
            <person name="Han C."/>
            <person name="Tapia R."/>
            <person name="Gilna P."/>
            <person name="Schmutz J."/>
            <person name="Larimer F."/>
            <person name="Land M."/>
            <person name="Hauser L."/>
            <person name="Kyrpides N."/>
            <person name="Mikhailova N."/>
            <person name="Janssen P.H."/>
            <person name="Kuske C.R."/>
            <person name="Richardson P."/>
        </authorList>
    </citation>
    <scope>NUCLEOTIDE SEQUENCE</scope>
    <source>
        <strain evidence="1">Ellin6076</strain>
    </source>
</reference>
<dbReference type="EMBL" id="CP000473">
    <property type="protein sequence ID" value="ABJ81496.1"/>
    <property type="molecule type" value="Genomic_DNA"/>
</dbReference>
<dbReference type="KEGG" id="sus:Acid_0486"/>
<dbReference type="AlphaFoldDB" id="Q02BS0"/>
<organism evidence="1">
    <name type="scientific">Solibacter usitatus (strain Ellin6076)</name>
    <dbReference type="NCBI Taxonomy" id="234267"/>
    <lineage>
        <taxon>Bacteria</taxon>
        <taxon>Pseudomonadati</taxon>
        <taxon>Acidobacteriota</taxon>
        <taxon>Terriglobia</taxon>
        <taxon>Bryobacterales</taxon>
        <taxon>Solibacteraceae</taxon>
        <taxon>Candidatus Solibacter</taxon>
    </lineage>
</organism>